<gene>
    <name evidence="7" type="ORF">GFH48_01590</name>
</gene>
<dbReference type="EMBL" id="CP045643">
    <property type="protein sequence ID" value="QFZ72125.1"/>
    <property type="molecule type" value="Genomic_DNA"/>
</dbReference>
<evidence type="ECO:0000256" key="5">
    <source>
        <dbReference type="SAM" id="SignalP"/>
    </source>
</evidence>
<dbReference type="GO" id="GO:0005576">
    <property type="term" value="C:extracellular region"/>
    <property type="evidence" value="ECO:0007669"/>
    <property type="project" value="UniProtKB-SubCell"/>
</dbReference>
<name>A0A5Q0L509_9ACTN</name>
<dbReference type="SUPFAM" id="SSF51126">
    <property type="entry name" value="Pectin lyase-like"/>
    <property type="match status" value="1"/>
</dbReference>
<feature type="chain" id="PRO_5024996714" evidence="5">
    <location>
        <begin position="33"/>
        <end position="787"/>
    </location>
</feature>
<sequence length="787" mass="81149">MSNRSRSRRAVLAAAAVFLSLGSGGLAASAHASEGPHTYYVSPGGSDRHPGTARSPFETVSRCSAVMSAGDRCVIGSGTYHETITPARSGSAAAPITYAAAPGARVVIDGADPVTGWKAVSSADLTAAEGDDPFLAGSDFATAVATGQVYRAHVTINPHLTGNQVFWDGAPQIEAQWPYPGDDVSVPKLASAQSGTTDSLSDTALTQPAGFWNGALLTAHNWFVSETGTVTDSQVGTITAAGLPACVGLSPNQSTNYSLKGKLALLGKPGEWFYRSSDHTLYLYSPDGSKPSARSAEAKQRALAIDLSGRSHISVLGLGIRGATVRTSSTSTGDVLDGIVARDISADAELKPDPNMVTVPDGCAVLTAGETTSGILLKGHGNVIRNSLIDGSTGNGVAMFDSGNTVTNTTILHVDTLGSYAAGINVLGSNQRITHNTIESSGRSDINIDNKVAGTTAGGHDISYNDLSDYDNLVVDGGAVYVCCSVNLATTMIHHNQFHDPSPFAHTAPAPGVYLDNSTFNATVYDNVAWNRTTYGAVLINPNGQSTSGNRIYNNTSGTDTNVASTFGGTFSDTEIVNNIGVTGTGPGITNSNNLTPVSAAQFTNPAANDFTLTASSPARNAGVVHPPATDGYRDPQPSLGAYQYGEPKWVAGATRVGQRIAAESYTSSNGVSPHAAGTGTVVGSFDGGDWVGYDDVDFGRDANLFTAFIGVDDPYANKGIEIHLDSVTGPRIGVLSVAGTGGFDTLSVQSTSITPTSGHHRVFLVAPGGQPGFGNIDYFSFNHAGR</sequence>
<feature type="region of interest" description="Disordered" evidence="4">
    <location>
        <begin position="618"/>
        <end position="640"/>
    </location>
</feature>
<dbReference type="AlphaFoldDB" id="A0A5Q0L509"/>
<keyword evidence="2" id="KW-0964">Secreted</keyword>
<dbReference type="InterPro" id="IPR006584">
    <property type="entry name" value="Cellulose-bd_IV"/>
</dbReference>
<keyword evidence="8" id="KW-1185">Reference proteome</keyword>
<dbReference type="PROSITE" id="PS51318">
    <property type="entry name" value="TAT"/>
    <property type="match status" value="1"/>
</dbReference>
<dbReference type="Proteomes" id="UP000326179">
    <property type="component" value="Chromosome"/>
</dbReference>
<dbReference type="SMART" id="SM00606">
    <property type="entry name" value="CBD_IV"/>
    <property type="match status" value="1"/>
</dbReference>
<dbReference type="GO" id="GO:0030246">
    <property type="term" value="F:carbohydrate binding"/>
    <property type="evidence" value="ECO:0007669"/>
    <property type="project" value="InterPro"/>
</dbReference>
<dbReference type="SUPFAM" id="SSF49785">
    <property type="entry name" value="Galactose-binding domain-like"/>
    <property type="match status" value="1"/>
</dbReference>
<dbReference type="GO" id="GO:0016837">
    <property type="term" value="F:carbon-oxygen lyase activity, acting on polysaccharides"/>
    <property type="evidence" value="ECO:0007669"/>
    <property type="project" value="TreeGrafter"/>
</dbReference>
<dbReference type="Pfam" id="PF03422">
    <property type="entry name" value="CBM_6"/>
    <property type="match status" value="1"/>
</dbReference>
<feature type="signal peptide" evidence="5">
    <location>
        <begin position="1"/>
        <end position="32"/>
    </location>
</feature>
<dbReference type="PANTHER" id="PTHR40088:SF2">
    <property type="entry name" value="SECRETED SUGAR HYDROLASE"/>
    <property type="match status" value="1"/>
</dbReference>
<evidence type="ECO:0000313" key="7">
    <source>
        <dbReference type="EMBL" id="QFZ72125.1"/>
    </source>
</evidence>
<dbReference type="InterPro" id="IPR008979">
    <property type="entry name" value="Galactose-bd-like_sf"/>
</dbReference>
<dbReference type="Gene3D" id="2.160.20.10">
    <property type="entry name" value="Single-stranded right-handed beta-helix, Pectin lyase-like"/>
    <property type="match status" value="2"/>
</dbReference>
<reference evidence="7 8" key="1">
    <citation type="submission" date="2019-10" db="EMBL/GenBank/DDBJ databases">
        <title>A novel species.</title>
        <authorList>
            <person name="Gao J."/>
        </authorList>
    </citation>
    <scope>NUCLEOTIDE SEQUENCE [LARGE SCALE GENOMIC DNA]</scope>
    <source>
        <strain evidence="7 8">QMT-28</strain>
    </source>
</reference>
<evidence type="ECO:0000259" key="6">
    <source>
        <dbReference type="PROSITE" id="PS51175"/>
    </source>
</evidence>
<dbReference type="InterPro" id="IPR052052">
    <property type="entry name" value="Polysaccharide_Lyase_9"/>
</dbReference>
<evidence type="ECO:0000256" key="2">
    <source>
        <dbReference type="ARBA" id="ARBA00022525"/>
    </source>
</evidence>
<dbReference type="Gene3D" id="2.60.120.260">
    <property type="entry name" value="Galactose-binding domain-like"/>
    <property type="match status" value="1"/>
</dbReference>
<dbReference type="InterPro" id="IPR006311">
    <property type="entry name" value="TAT_signal"/>
</dbReference>
<organism evidence="7 8">
    <name type="scientific">Streptomyces fagopyri</name>
    <dbReference type="NCBI Taxonomy" id="2662397"/>
    <lineage>
        <taxon>Bacteria</taxon>
        <taxon>Bacillati</taxon>
        <taxon>Actinomycetota</taxon>
        <taxon>Actinomycetes</taxon>
        <taxon>Kitasatosporales</taxon>
        <taxon>Streptomycetaceae</taxon>
        <taxon>Streptomyces</taxon>
    </lineage>
</organism>
<dbReference type="CDD" id="cd04084">
    <property type="entry name" value="CBM6_xylanase-like"/>
    <property type="match status" value="1"/>
</dbReference>
<evidence type="ECO:0000256" key="1">
    <source>
        <dbReference type="ARBA" id="ARBA00004613"/>
    </source>
</evidence>
<feature type="domain" description="CBM6" evidence="6">
    <location>
        <begin position="659"/>
        <end position="783"/>
    </location>
</feature>
<comment type="subcellular location">
    <subcellularLocation>
        <location evidence="1">Secreted</location>
    </subcellularLocation>
</comment>
<dbReference type="InterPro" id="IPR012334">
    <property type="entry name" value="Pectin_lyas_fold"/>
</dbReference>
<accession>A0A5Q0L509</accession>
<dbReference type="InterPro" id="IPR005084">
    <property type="entry name" value="CBM6"/>
</dbReference>
<evidence type="ECO:0000313" key="8">
    <source>
        <dbReference type="Proteomes" id="UP000326179"/>
    </source>
</evidence>
<dbReference type="PANTHER" id="PTHR40088">
    <property type="entry name" value="PECTATE LYASE (EUROFUNG)"/>
    <property type="match status" value="1"/>
</dbReference>
<dbReference type="PROSITE" id="PS51175">
    <property type="entry name" value="CBM6"/>
    <property type="match status" value="1"/>
</dbReference>
<protein>
    <submittedName>
        <fullName evidence="7">Carbohydrate-binding protein</fullName>
    </submittedName>
</protein>
<dbReference type="KEGG" id="sfy:GFH48_01590"/>
<dbReference type="InterPro" id="IPR011050">
    <property type="entry name" value="Pectin_lyase_fold/virulence"/>
</dbReference>
<evidence type="ECO:0000256" key="3">
    <source>
        <dbReference type="ARBA" id="ARBA00022729"/>
    </source>
</evidence>
<evidence type="ECO:0000256" key="4">
    <source>
        <dbReference type="SAM" id="MobiDB-lite"/>
    </source>
</evidence>
<keyword evidence="3 5" id="KW-0732">Signal</keyword>
<proteinExistence type="predicted"/>